<dbReference type="EMBL" id="PJQY01002917">
    <property type="protein sequence ID" value="PQM41813.1"/>
    <property type="molecule type" value="Genomic_DNA"/>
</dbReference>
<dbReference type="Proteomes" id="UP000250321">
    <property type="component" value="Unassembled WGS sequence"/>
</dbReference>
<dbReference type="AlphaFoldDB" id="A0A314UWJ7"/>
<reference evidence="2 3" key="1">
    <citation type="submission" date="2018-02" db="EMBL/GenBank/DDBJ databases">
        <title>Draft genome of wild Prunus yedoensis var. nudiflora.</title>
        <authorList>
            <person name="Baek S."/>
            <person name="Kim J.-H."/>
            <person name="Choi K."/>
            <person name="Kim G.-B."/>
            <person name="Cho A."/>
            <person name="Jang H."/>
            <person name="Shin C.-H."/>
            <person name="Yu H.-J."/>
            <person name="Mun J.-H."/>
        </authorList>
    </citation>
    <scope>NUCLEOTIDE SEQUENCE [LARGE SCALE GENOMIC DNA]</scope>
    <source>
        <strain evidence="3">cv. Jeju island</strain>
        <tissue evidence="2">Leaf</tissue>
    </source>
</reference>
<proteinExistence type="predicted"/>
<protein>
    <submittedName>
        <fullName evidence="2">Uncharacterized protein</fullName>
    </submittedName>
</protein>
<feature type="region of interest" description="Disordered" evidence="1">
    <location>
        <begin position="460"/>
        <end position="533"/>
    </location>
</feature>
<sequence length="549" mass="62350">MAAAVGLTSGQDHALTMASCQDELLAKTSKIKKSLRKIWEMERSLGELGRIWETENYQGELGENDNYLAPILAKQIQLLDLKKLISKELRLLRPSRAGSGAVHPYPSFPMEGTTVNQGEDRSVFLMVNFVRGEYTGAIYEVKFKFGGEVNDLGGGGATKRVATFSGFNVQGARIFDRDQLYVFTREGWDKPCVRSFAGHIFHTKTGALDPFPPSNVQFKPHGTFVSAYGTLYFLESRFPFERSRSLGFGKYNPDKKDWVRLPLFPFCYPFIMSVTGYAVCYGVILYALSDMQQNLDVVAFHVARNNWKRVKVDTYTHFRGRAVVVGDTIYALNHFSVGDIIAYSLRRKVDDDGDITYSLVQLFKLNGLEIADPPLQFGELVSDYLVHLGNQDFVHVKTATNEECDEVQHLCITTFQIVQEESRHMIETLHSIVLPVDIEANNWFTLMFGFAPECADYEPVEGETAASMEQPKQEDEIPLDESSFMWEEEAKLETASMQNEKANQKDANGKNKNKRQKEKKKKRMEGGITGRGSRKQSVIIKYLEQRYYY</sequence>
<dbReference type="OrthoDB" id="1155307at2759"/>
<gene>
    <name evidence="2" type="ORF">Pyn_09345</name>
</gene>
<keyword evidence="3" id="KW-1185">Reference proteome</keyword>
<dbReference type="InterPro" id="IPR015915">
    <property type="entry name" value="Kelch-typ_b-propeller"/>
</dbReference>
<organism evidence="2 3">
    <name type="scientific">Prunus yedoensis var. nudiflora</name>
    <dbReference type="NCBI Taxonomy" id="2094558"/>
    <lineage>
        <taxon>Eukaryota</taxon>
        <taxon>Viridiplantae</taxon>
        <taxon>Streptophyta</taxon>
        <taxon>Embryophyta</taxon>
        <taxon>Tracheophyta</taxon>
        <taxon>Spermatophyta</taxon>
        <taxon>Magnoliopsida</taxon>
        <taxon>eudicotyledons</taxon>
        <taxon>Gunneridae</taxon>
        <taxon>Pentapetalae</taxon>
        <taxon>rosids</taxon>
        <taxon>fabids</taxon>
        <taxon>Rosales</taxon>
        <taxon>Rosaceae</taxon>
        <taxon>Amygdaloideae</taxon>
        <taxon>Amygdaleae</taxon>
        <taxon>Prunus</taxon>
    </lineage>
</organism>
<dbReference type="SUPFAM" id="SSF117281">
    <property type="entry name" value="Kelch motif"/>
    <property type="match status" value="1"/>
</dbReference>
<evidence type="ECO:0000313" key="3">
    <source>
        <dbReference type="Proteomes" id="UP000250321"/>
    </source>
</evidence>
<accession>A0A314UWJ7</accession>
<name>A0A314UWJ7_PRUYE</name>
<evidence type="ECO:0000313" key="2">
    <source>
        <dbReference type="EMBL" id="PQM41813.1"/>
    </source>
</evidence>
<evidence type="ECO:0000256" key="1">
    <source>
        <dbReference type="SAM" id="MobiDB-lite"/>
    </source>
</evidence>
<comment type="caution">
    <text evidence="2">The sequence shown here is derived from an EMBL/GenBank/DDBJ whole genome shotgun (WGS) entry which is preliminary data.</text>
</comment>
<feature type="compositionally biased region" description="Basic residues" evidence="1">
    <location>
        <begin position="511"/>
        <end position="523"/>
    </location>
</feature>